<evidence type="ECO:0000313" key="2">
    <source>
        <dbReference type="Proteomes" id="UP000187012"/>
    </source>
</evidence>
<gene>
    <name evidence="1" type="ORF">BN2475_140003</name>
</gene>
<evidence type="ECO:0000313" key="1">
    <source>
        <dbReference type="EMBL" id="SIT38091.1"/>
    </source>
</evidence>
<reference evidence="1 2" key="1">
    <citation type="submission" date="2016-12" db="EMBL/GenBank/DDBJ databases">
        <authorList>
            <person name="Song W.-J."/>
            <person name="Kurnit D.M."/>
        </authorList>
    </citation>
    <scope>NUCLEOTIDE SEQUENCE [LARGE SCALE GENOMIC DNA]</scope>
    <source>
        <strain evidence="1 2">STM7296</strain>
    </source>
</reference>
<dbReference type="Proteomes" id="UP000187012">
    <property type="component" value="Unassembled WGS sequence"/>
</dbReference>
<dbReference type="EMBL" id="CYGX02000014">
    <property type="protein sequence ID" value="SIT38091.1"/>
    <property type="molecule type" value="Genomic_DNA"/>
</dbReference>
<dbReference type="AlphaFoldDB" id="A0A1N7RSI2"/>
<accession>A0A1N7RSI2</accession>
<proteinExistence type="predicted"/>
<keyword evidence="2" id="KW-1185">Reference proteome</keyword>
<dbReference type="STRING" id="1247936.BN2475_140003"/>
<sequence length="96" mass="10601">MQSSAVSCAGISDSNSVGTDIAKSVMQVHWVDPETGEIVNRPVKRAAFPEHFADRHPCLIGMESCSGSQYWARRLIELAHQVKLMPAKFVKAFNMP</sequence>
<name>A0A1N7RSI2_9BURK</name>
<organism evidence="1 2">
    <name type="scientific">Paraburkholderia ribeironis</name>
    <dbReference type="NCBI Taxonomy" id="1247936"/>
    <lineage>
        <taxon>Bacteria</taxon>
        <taxon>Pseudomonadati</taxon>
        <taxon>Pseudomonadota</taxon>
        <taxon>Betaproteobacteria</taxon>
        <taxon>Burkholderiales</taxon>
        <taxon>Burkholderiaceae</taxon>
        <taxon>Paraburkholderia</taxon>
    </lineage>
</organism>
<protein>
    <submittedName>
        <fullName evidence="1">Transposase</fullName>
    </submittedName>
</protein>